<dbReference type="Pfam" id="PF00353">
    <property type="entry name" value="HemolysinCabind"/>
    <property type="match status" value="6"/>
</dbReference>
<dbReference type="Proteomes" id="UP001595547">
    <property type="component" value="Unassembled WGS sequence"/>
</dbReference>
<sequence>MVTFTLNTDSTRGLFVGNADPNIVDWLIITGSAYTAPAGQFALTISLEDFSPGAAPNHSIVTLSAWSGNLKSTLFSINYTGYIDNVIGSAGGDQIIGHGGGAVGNYIQGDDIFDAGGNDWIDGKGGNDTLLGTGGSDTIYGGDGNDVLFGDWDLTAQDQGNFATGSDQVYGGSGDDTLNVDQGADTLDGGIGYDFLNYSGFFDDFGNTSYRVTVNLTTGVGTVYGTDTFDLTTSVYGTQTVSGFEHVMLTAGDDVIYAQAPASVLFPPTMWIEGLAGNDKLYGGNAQDLIYGGTGNDTLRSGSGTVSNGLTDFLYGGVGNDTYVLDGEAIPLEHTDEGIDLVQINYLTTYTLLQDFENLSLLTAAGASGGTGNALANTILGNGFDNRLLGAAGNDTVSGGAGNDFVDGGLGNDRVSGGSGIDRVYGSAGNDFLTGDVGNDILYGGAGLDTLQGGNDADLLQGGLGSDLLYGGAGADRFIFASAAEAGLGAQRDRIIGFVSHEDRLNLRAIAAGQSFIASDPFEGHAGQVRYDAATGLLQGDVNGDGRADYEISLGVGTVLAAGDLFL</sequence>
<reference evidence="4" key="1">
    <citation type="journal article" date="2019" name="Int. J. Syst. Evol. Microbiol.">
        <title>The Global Catalogue of Microorganisms (GCM) 10K type strain sequencing project: providing services to taxonomists for standard genome sequencing and annotation.</title>
        <authorList>
            <consortium name="The Broad Institute Genomics Platform"/>
            <consortium name="The Broad Institute Genome Sequencing Center for Infectious Disease"/>
            <person name="Wu L."/>
            <person name="Ma J."/>
        </authorList>
    </citation>
    <scope>NUCLEOTIDE SEQUENCE [LARGE SCALE GENOMIC DNA]</scope>
    <source>
        <strain evidence="4">KCTC 52039</strain>
    </source>
</reference>
<evidence type="ECO:0000256" key="1">
    <source>
        <dbReference type="ARBA" id="ARBA00004613"/>
    </source>
</evidence>
<dbReference type="PROSITE" id="PS00330">
    <property type="entry name" value="HEMOLYSIN_CALCIUM"/>
    <property type="match status" value="4"/>
</dbReference>
<dbReference type="PANTHER" id="PTHR38340:SF1">
    <property type="entry name" value="S-LAYER PROTEIN"/>
    <property type="match status" value="1"/>
</dbReference>
<organism evidence="3 4">
    <name type="scientific">Cypionkella sinensis</name>
    <dbReference type="NCBI Taxonomy" id="1756043"/>
    <lineage>
        <taxon>Bacteria</taxon>
        <taxon>Pseudomonadati</taxon>
        <taxon>Pseudomonadota</taxon>
        <taxon>Alphaproteobacteria</taxon>
        <taxon>Rhodobacterales</taxon>
        <taxon>Paracoccaceae</taxon>
        <taxon>Cypionkella</taxon>
    </lineage>
</organism>
<dbReference type="Gene3D" id="2.150.10.10">
    <property type="entry name" value="Serralysin-like metalloprotease, C-terminal"/>
    <property type="match status" value="3"/>
</dbReference>
<dbReference type="PANTHER" id="PTHR38340">
    <property type="entry name" value="S-LAYER PROTEIN"/>
    <property type="match status" value="1"/>
</dbReference>
<comment type="subcellular location">
    <subcellularLocation>
        <location evidence="1">Secreted</location>
    </subcellularLocation>
</comment>
<gene>
    <name evidence="3" type="ORF">ACFOGH_09935</name>
</gene>
<protein>
    <submittedName>
        <fullName evidence="3">Calcium-binding protein</fullName>
    </submittedName>
</protein>
<evidence type="ECO:0000256" key="2">
    <source>
        <dbReference type="ARBA" id="ARBA00022525"/>
    </source>
</evidence>
<dbReference type="EMBL" id="JBHRTO010000001">
    <property type="protein sequence ID" value="MFC3181306.1"/>
    <property type="molecule type" value="Genomic_DNA"/>
</dbReference>
<dbReference type="InterPro" id="IPR018511">
    <property type="entry name" value="Hemolysin-typ_Ca-bd_CS"/>
</dbReference>
<keyword evidence="4" id="KW-1185">Reference proteome</keyword>
<proteinExistence type="predicted"/>
<dbReference type="InterPro" id="IPR050557">
    <property type="entry name" value="RTX_toxin/Mannuronan_C5-epim"/>
</dbReference>
<dbReference type="RefSeq" id="WP_380072913.1">
    <property type="nucleotide sequence ID" value="NZ_JBHRTO010000001.1"/>
</dbReference>
<accession>A0ABV7IXT5</accession>
<dbReference type="SUPFAM" id="SSF51120">
    <property type="entry name" value="beta-Roll"/>
    <property type="match status" value="3"/>
</dbReference>
<evidence type="ECO:0000313" key="4">
    <source>
        <dbReference type="Proteomes" id="UP001595547"/>
    </source>
</evidence>
<dbReference type="InterPro" id="IPR001343">
    <property type="entry name" value="Hemolysn_Ca-bd"/>
</dbReference>
<evidence type="ECO:0000313" key="3">
    <source>
        <dbReference type="EMBL" id="MFC3181306.1"/>
    </source>
</evidence>
<comment type="caution">
    <text evidence="3">The sequence shown here is derived from an EMBL/GenBank/DDBJ whole genome shotgun (WGS) entry which is preliminary data.</text>
</comment>
<dbReference type="InterPro" id="IPR011049">
    <property type="entry name" value="Serralysin-like_metalloprot_C"/>
</dbReference>
<keyword evidence="2" id="KW-0964">Secreted</keyword>
<dbReference type="PRINTS" id="PR00313">
    <property type="entry name" value="CABNDNGRPT"/>
</dbReference>
<name>A0ABV7IXT5_9RHOB</name>